<accession>A0AAE1HEQ4</accession>
<reference evidence="2" key="2">
    <citation type="journal article" date="2023" name="BMC Genomics">
        <title>Pest status, molecular evolution, and epigenetic factors derived from the genome assembly of Frankliniella fusca, a thysanopteran phytovirus vector.</title>
        <authorList>
            <person name="Catto M.A."/>
            <person name="Labadie P.E."/>
            <person name="Jacobson A.L."/>
            <person name="Kennedy G.G."/>
            <person name="Srinivasan R."/>
            <person name="Hunt B.G."/>
        </authorList>
    </citation>
    <scope>NUCLEOTIDE SEQUENCE</scope>
    <source>
        <strain evidence="2">PL_HMW_Pooled</strain>
    </source>
</reference>
<comment type="caution">
    <text evidence="2">The sequence shown here is derived from an EMBL/GenBank/DDBJ whole genome shotgun (WGS) entry which is preliminary data.</text>
</comment>
<proteinExistence type="predicted"/>
<dbReference type="PANTHER" id="PTHR46579">
    <property type="entry name" value="F5/8 TYPE C DOMAIN-CONTAINING PROTEIN-RELATED"/>
    <property type="match status" value="1"/>
</dbReference>
<feature type="region of interest" description="Disordered" evidence="1">
    <location>
        <begin position="129"/>
        <end position="152"/>
    </location>
</feature>
<dbReference type="EMBL" id="JAHWGI010000985">
    <property type="protein sequence ID" value="KAK3919975.1"/>
    <property type="molecule type" value="Genomic_DNA"/>
</dbReference>
<evidence type="ECO:0000313" key="2">
    <source>
        <dbReference type="EMBL" id="KAK3919975.1"/>
    </source>
</evidence>
<dbReference type="PANTHER" id="PTHR46579:SF1">
    <property type="entry name" value="F5_8 TYPE C DOMAIN-CONTAINING PROTEIN"/>
    <property type="match status" value="1"/>
</dbReference>
<dbReference type="AlphaFoldDB" id="A0AAE1HEQ4"/>
<evidence type="ECO:0000256" key="1">
    <source>
        <dbReference type="SAM" id="MobiDB-lite"/>
    </source>
</evidence>
<feature type="region of interest" description="Disordered" evidence="1">
    <location>
        <begin position="81"/>
        <end position="108"/>
    </location>
</feature>
<feature type="compositionally biased region" description="Acidic residues" evidence="1">
    <location>
        <begin position="129"/>
        <end position="149"/>
    </location>
</feature>
<evidence type="ECO:0000313" key="3">
    <source>
        <dbReference type="Proteomes" id="UP001219518"/>
    </source>
</evidence>
<name>A0AAE1HEQ4_9NEOP</name>
<gene>
    <name evidence="2" type="ORF">KUF71_009262</name>
</gene>
<sequence length="883" mass="100721">MPARQPNKSPLKVSHKDAKIPVRSYKTYRKDGIVPKSTIHRWKKKRVLESCNVRTVLKQTPLVVNVGTVEAIEEEKETEELEAQIQEEKENEPQQEQATDSLTFQEQNEQSTGAFYDSTLQELVEDNISDEELTVDDDESDDPDSEIDGQETCNIPKSKLVPVLLLLKTKLRHGLTYSATITLINLIQILCKNIDLSICTKYHLQNFVKLYSGSFSIHQLCPGCKSYLGVIVNDASCRKCHEEVQSGKDLGSSFVYLSLKEQIKNLLENQIITEDDLDYCNFRKKENEIALEDIFDGSLYSKVSDNGNYKTFNFFIDGLQVTSSSKKSAWPVLCTLNNLSPVKRRNHILMASLWLGKDKPVCNEYLRPFVQECIELSTGGVDYTVNELKRNVKFRAAMCIADSVARPAIRNSTLFSGNFGCGLCVHPGEWTPKGKGGMMSYSPIHEENWTGDCDPVWYPRRTHNQTMLDAEEAELSGVIQRGIVGKSILCQMPWFDIVDFLDADVMHIIMNVGKLFCKLWFKTKNDGKPFNISKEINQVNARLNSFHPTSEISRAPRSLEHYPDFKAHEWAVWILIYSIVALKGILPKKYFEHWALLVSALSRLTQNSVRVSEVLLSRREIQEFVTGTHTLYGMNCVTFNVHLLSHLPESVLNFGNLWTHSAFLYESYNSKIKNSVRSSNGIINQIVMEFKTRAAVQFMESDLNSILSAEEKQYLDNLSTSSTKLNITKDLGYVQFSGKSEVRVLENYEFQALRREGVVLARDSFFNFYSRCKFGGLTLQGSTYSRSVKKNNSVVLLNDGNAFIIKTFLHVENNIDMVYCVGHLLVRSEQHICSLPISHMWRVSFEERLRVIELQAVTSKLIYLEIPNLKVCCRHPYEMEDLS</sequence>
<reference evidence="2" key="1">
    <citation type="submission" date="2021-07" db="EMBL/GenBank/DDBJ databases">
        <authorList>
            <person name="Catto M.A."/>
            <person name="Jacobson A."/>
            <person name="Kennedy G."/>
            <person name="Labadie P."/>
            <person name="Hunt B.G."/>
            <person name="Srinivasan R."/>
        </authorList>
    </citation>
    <scope>NUCLEOTIDE SEQUENCE</scope>
    <source>
        <strain evidence="2">PL_HMW_Pooled</strain>
        <tissue evidence="2">Head</tissue>
    </source>
</reference>
<keyword evidence="3" id="KW-1185">Reference proteome</keyword>
<feature type="compositionally biased region" description="Polar residues" evidence="1">
    <location>
        <begin position="98"/>
        <end position="108"/>
    </location>
</feature>
<organism evidence="2 3">
    <name type="scientific">Frankliniella fusca</name>
    <dbReference type="NCBI Taxonomy" id="407009"/>
    <lineage>
        <taxon>Eukaryota</taxon>
        <taxon>Metazoa</taxon>
        <taxon>Ecdysozoa</taxon>
        <taxon>Arthropoda</taxon>
        <taxon>Hexapoda</taxon>
        <taxon>Insecta</taxon>
        <taxon>Pterygota</taxon>
        <taxon>Neoptera</taxon>
        <taxon>Paraneoptera</taxon>
        <taxon>Thysanoptera</taxon>
        <taxon>Terebrantia</taxon>
        <taxon>Thripoidea</taxon>
        <taxon>Thripidae</taxon>
        <taxon>Frankliniella</taxon>
    </lineage>
</organism>
<protein>
    <submittedName>
        <fullName evidence="2">Chaperone protein DnaJ</fullName>
    </submittedName>
</protein>
<dbReference type="Proteomes" id="UP001219518">
    <property type="component" value="Unassembled WGS sequence"/>
</dbReference>